<accession>A0A9P9AJN1</accession>
<reference evidence="2 3" key="1">
    <citation type="journal article" date="2021" name="Nat. Commun.">
        <title>Genetic determinants of endophytism in the Arabidopsis root mycobiome.</title>
        <authorList>
            <person name="Mesny F."/>
            <person name="Miyauchi S."/>
            <person name="Thiergart T."/>
            <person name="Pickel B."/>
            <person name="Atanasova L."/>
            <person name="Karlsson M."/>
            <person name="Huettel B."/>
            <person name="Barry K.W."/>
            <person name="Haridas S."/>
            <person name="Chen C."/>
            <person name="Bauer D."/>
            <person name="Andreopoulos W."/>
            <person name="Pangilinan J."/>
            <person name="LaButti K."/>
            <person name="Riley R."/>
            <person name="Lipzen A."/>
            <person name="Clum A."/>
            <person name="Drula E."/>
            <person name="Henrissat B."/>
            <person name="Kohler A."/>
            <person name="Grigoriev I.V."/>
            <person name="Martin F.M."/>
            <person name="Hacquard S."/>
        </authorList>
    </citation>
    <scope>NUCLEOTIDE SEQUENCE [LARGE SCALE GENOMIC DNA]</scope>
    <source>
        <strain evidence="2 3">MPI-CAGE-CH-0241</strain>
    </source>
</reference>
<proteinExistence type="predicted"/>
<dbReference type="AlphaFoldDB" id="A0A9P9AJN1"/>
<evidence type="ECO:0000313" key="2">
    <source>
        <dbReference type="EMBL" id="KAH6874395.1"/>
    </source>
</evidence>
<keyword evidence="3" id="KW-1185">Reference proteome</keyword>
<comment type="caution">
    <text evidence="2">The sequence shown here is derived from an EMBL/GenBank/DDBJ whole genome shotgun (WGS) entry which is preliminary data.</text>
</comment>
<name>A0A9P9AJN1_9HYPO</name>
<dbReference type="Proteomes" id="UP000777438">
    <property type="component" value="Unassembled WGS sequence"/>
</dbReference>
<dbReference type="EMBL" id="JAGPYM010000039">
    <property type="protein sequence ID" value="KAH6874395.1"/>
    <property type="molecule type" value="Genomic_DNA"/>
</dbReference>
<dbReference type="InterPro" id="IPR056632">
    <property type="entry name" value="DUF7730"/>
</dbReference>
<sequence>MAESESVDASHAACFTKPRPKNTLRQTRIVLTPRLGFERPPRPVASRTPAPNVIARITHTPFFSTTESQLTSFFRLPYDIRLQLYRYLVSGVHVQYSVCVATSRLVQYRQHCRSMRDGYPYARHELYPAILECSRLCHEEGIPVLYRENIFQTAWCSGRSNSHCWEVVNSWSLPRRHLKYISNLEMAIWRDAALSEDGITLSRQPDLFPALKRLTLKVRLSALQWGELLDFSAEILRSLHTIRFRLDVSTEEAEAIWHGNELDKEVVDGQWETRNADVLCYRLYEPALRKHGWLGKTNVNWTFYDLSDSYGLGWDVGLDLS</sequence>
<evidence type="ECO:0000259" key="1">
    <source>
        <dbReference type="Pfam" id="PF24864"/>
    </source>
</evidence>
<evidence type="ECO:0000313" key="3">
    <source>
        <dbReference type="Proteomes" id="UP000777438"/>
    </source>
</evidence>
<gene>
    <name evidence="2" type="ORF">B0T10DRAFT_205954</name>
</gene>
<dbReference type="OrthoDB" id="2951834at2759"/>
<protein>
    <recommendedName>
        <fullName evidence="1">DUF7730 domain-containing protein</fullName>
    </recommendedName>
</protein>
<feature type="domain" description="DUF7730" evidence="1">
    <location>
        <begin position="71"/>
        <end position="195"/>
    </location>
</feature>
<organism evidence="2 3">
    <name type="scientific">Thelonectria olida</name>
    <dbReference type="NCBI Taxonomy" id="1576542"/>
    <lineage>
        <taxon>Eukaryota</taxon>
        <taxon>Fungi</taxon>
        <taxon>Dikarya</taxon>
        <taxon>Ascomycota</taxon>
        <taxon>Pezizomycotina</taxon>
        <taxon>Sordariomycetes</taxon>
        <taxon>Hypocreomycetidae</taxon>
        <taxon>Hypocreales</taxon>
        <taxon>Nectriaceae</taxon>
        <taxon>Thelonectria</taxon>
    </lineage>
</organism>
<dbReference type="Pfam" id="PF24864">
    <property type="entry name" value="DUF7730"/>
    <property type="match status" value="1"/>
</dbReference>